<evidence type="ECO:0000256" key="1">
    <source>
        <dbReference type="SAM" id="MobiDB-lite"/>
    </source>
</evidence>
<dbReference type="Proteomes" id="UP000501568">
    <property type="component" value="Chromosome"/>
</dbReference>
<keyword evidence="3" id="KW-1185">Reference proteome</keyword>
<dbReference type="RefSeq" id="WP_165326638.1">
    <property type="nucleotide sequence ID" value="NZ_CP049109.1"/>
</dbReference>
<reference evidence="2 3" key="1">
    <citation type="submission" date="2020-02" db="EMBL/GenBank/DDBJ databases">
        <authorList>
            <person name="Zheng R.K."/>
            <person name="Sun C.M."/>
        </authorList>
    </citation>
    <scope>NUCLEOTIDE SEQUENCE [LARGE SCALE GENOMIC DNA]</scope>
    <source>
        <strain evidence="3">zrk23</strain>
    </source>
</reference>
<name>A0A6G6Y4J0_9SPHN</name>
<organism evidence="2 3">
    <name type="scientific">Stakelama tenebrarum</name>
    <dbReference type="NCBI Taxonomy" id="2711215"/>
    <lineage>
        <taxon>Bacteria</taxon>
        <taxon>Pseudomonadati</taxon>
        <taxon>Pseudomonadota</taxon>
        <taxon>Alphaproteobacteria</taxon>
        <taxon>Sphingomonadales</taxon>
        <taxon>Sphingomonadaceae</taxon>
        <taxon>Stakelama</taxon>
    </lineage>
</organism>
<gene>
    <name evidence="2" type="ORF">G5C33_07430</name>
</gene>
<evidence type="ECO:0000313" key="3">
    <source>
        <dbReference type="Proteomes" id="UP000501568"/>
    </source>
</evidence>
<accession>A0A6G6Y4J0</accession>
<protein>
    <submittedName>
        <fullName evidence="2">Uncharacterized protein</fullName>
    </submittedName>
</protein>
<evidence type="ECO:0000313" key="2">
    <source>
        <dbReference type="EMBL" id="QIG79638.1"/>
    </source>
</evidence>
<dbReference type="KEGG" id="spzr:G5C33_07430"/>
<sequence length="244" mass="26987">MSIQKSVSSNIRAYYTDSSNTIKGLRYVPTPTRNTGHKNRSSGILTTRGASRVREDKKSRFECSPERIRDTLEERGLPRSVSIELARSFALAVNSAQSAADLENAAADALASSYQAGLPKVVAPATVEDQALAELPPVPTEKYVGNRGGSPNGENIEQFMRRVWKDWFPAPAGNAPKPLLTRKDLRDADPKAAQAISNWERKLPWPDELPVLTKKQLVDEELEGAGDMRKARRLSQAAYRRKAM</sequence>
<feature type="region of interest" description="Disordered" evidence="1">
    <location>
        <begin position="26"/>
        <end position="51"/>
    </location>
</feature>
<dbReference type="EMBL" id="CP049109">
    <property type="protein sequence ID" value="QIG79638.1"/>
    <property type="molecule type" value="Genomic_DNA"/>
</dbReference>
<proteinExistence type="predicted"/>
<dbReference type="AlphaFoldDB" id="A0A6G6Y4J0"/>